<accession>A0A0M2PTZ1</accession>
<feature type="compositionally biased region" description="Gly residues" evidence="1">
    <location>
        <begin position="8"/>
        <end position="18"/>
    </location>
</feature>
<name>A0A0M2PTZ1_PROHO</name>
<organism evidence="2 3">
    <name type="scientific">Prochlorothrix hollandica PCC 9006 = CALU 1027</name>
    <dbReference type="NCBI Taxonomy" id="317619"/>
    <lineage>
        <taxon>Bacteria</taxon>
        <taxon>Bacillati</taxon>
        <taxon>Cyanobacteriota</taxon>
        <taxon>Cyanophyceae</taxon>
        <taxon>Prochlorotrichales</taxon>
        <taxon>Prochlorotrichaceae</taxon>
        <taxon>Prochlorothrix</taxon>
    </lineage>
</organism>
<evidence type="ECO:0000313" key="2">
    <source>
        <dbReference type="EMBL" id="KKI98143.1"/>
    </source>
</evidence>
<dbReference type="EMBL" id="AJTX02000010">
    <property type="protein sequence ID" value="KKI98143.1"/>
    <property type="molecule type" value="Genomic_DNA"/>
</dbReference>
<evidence type="ECO:0000313" key="3">
    <source>
        <dbReference type="Proteomes" id="UP000034681"/>
    </source>
</evidence>
<reference evidence="2" key="1">
    <citation type="submission" date="2012-04" db="EMBL/GenBank/DDBJ databases">
        <authorList>
            <person name="Borisov I.G."/>
            <person name="Ivanikova N.V."/>
            <person name="Pinevich A.V."/>
        </authorList>
    </citation>
    <scope>NUCLEOTIDE SEQUENCE</scope>
    <source>
        <strain evidence="2">CALU 1027</strain>
    </source>
</reference>
<proteinExistence type="predicted"/>
<evidence type="ECO:0000256" key="1">
    <source>
        <dbReference type="SAM" id="MobiDB-lite"/>
    </source>
</evidence>
<comment type="caution">
    <text evidence="2">The sequence shown here is derived from an EMBL/GenBank/DDBJ whole genome shotgun (WGS) entry which is preliminary data.</text>
</comment>
<keyword evidence="3" id="KW-1185">Reference proteome</keyword>
<dbReference type="AlphaFoldDB" id="A0A0M2PTZ1"/>
<sequence>MAFVIGETQGGETQGGETQGDPAAGSKTIETTGDLEKFKFLRRCQRSHLDMLPDLKVRGFSG</sequence>
<feature type="region of interest" description="Disordered" evidence="1">
    <location>
        <begin position="1"/>
        <end position="29"/>
    </location>
</feature>
<gene>
    <name evidence="2" type="ORF">PROH_20835</name>
</gene>
<dbReference type="Proteomes" id="UP000034681">
    <property type="component" value="Unassembled WGS sequence"/>
</dbReference>
<protein>
    <submittedName>
        <fullName evidence="2">Uncharacterized protein</fullName>
    </submittedName>
</protein>